<dbReference type="SUPFAM" id="SSF88713">
    <property type="entry name" value="Glycoside hydrolase/deacetylase"/>
    <property type="match status" value="1"/>
</dbReference>
<organism evidence="13 14">
    <name type="scientific">Sphaerobolus stellatus (strain SS14)</name>
    <dbReference type="NCBI Taxonomy" id="990650"/>
    <lineage>
        <taxon>Eukaryota</taxon>
        <taxon>Fungi</taxon>
        <taxon>Dikarya</taxon>
        <taxon>Basidiomycota</taxon>
        <taxon>Agaricomycotina</taxon>
        <taxon>Agaricomycetes</taxon>
        <taxon>Phallomycetidae</taxon>
        <taxon>Geastrales</taxon>
        <taxon>Sphaerobolaceae</taxon>
        <taxon>Sphaerobolus</taxon>
    </lineage>
</organism>
<keyword evidence="4" id="KW-0325">Glycoprotein</keyword>
<dbReference type="PANTHER" id="PTHR46471">
    <property type="entry name" value="CHITIN DEACETYLASE"/>
    <property type="match status" value="1"/>
</dbReference>
<feature type="non-terminal residue" evidence="13">
    <location>
        <position position="156"/>
    </location>
</feature>
<comment type="subcellular location">
    <subcellularLocation>
        <location evidence="2">Cell membrane</location>
        <topology evidence="2">Lipid-anchor</topology>
        <topology evidence="2">GPI-anchor</topology>
    </subcellularLocation>
</comment>
<reference evidence="13 14" key="1">
    <citation type="submission" date="2014-06" db="EMBL/GenBank/DDBJ databases">
        <title>Evolutionary Origins and Diversification of the Mycorrhizal Mutualists.</title>
        <authorList>
            <consortium name="DOE Joint Genome Institute"/>
            <consortium name="Mycorrhizal Genomics Consortium"/>
            <person name="Kohler A."/>
            <person name="Kuo A."/>
            <person name="Nagy L.G."/>
            <person name="Floudas D."/>
            <person name="Copeland A."/>
            <person name="Barry K.W."/>
            <person name="Cichocki N."/>
            <person name="Veneault-Fourrey C."/>
            <person name="LaButti K."/>
            <person name="Lindquist E.A."/>
            <person name="Lipzen A."/>
            <person name="Lundell T."/>
            <person name="Morin E."/>
            <person name="Murat C."/>
            <person name="Riley R."/>
            <person name="Ohm R."/>
            <person name="Sun H."/>
            <person name="Tunlid A."/>
            <person name="Henrissat B."/>
            <person name="Grigoriev I.V."/>
            <person name="Hibbett D.S."/>
            <person name="Martin F."/>
        </authorList>
    </citation>
    <scope>NUCLEOTIDE SEQUENCE [LARGE SCALE GENOMIC DNA]</scope>
    <source>
        <strain evidence="13 14">SS14</strain>
    </source>
</reference>
<evidence type="ECO:0000256" key="2">
    <source>
        <dbReference type="ARBA" id="ARBA00004609"/>
    </source>
</evidence>
<keyword evidence="3" id="KW-1003">Cell membrane</keyword>
<evidence type="ECO:0000313" key="13">
    <source>
        <dbReference type="EMBL" id="KIJ36693.1"/>
    </source>
</evidence>
<keyword evidence="6" id="KW-0732">Signal</keyword>
<dbReference type="PROSITE" id="PS51677">
    <property type="entry name" value="NODB"/>
    <property type="match status" value="1"/>
</dbReference>
<evidence type="ECO:0000256" key="10">
    <source>
        <dbReference type="ARBA" id="ARBA00023288"/>
    </source>
</evidence>
<proteinExistence type="predicted"/>
<keyword evidence="4" id="KW-0336">GPI-anchor</keyword>
<evidence type="ECO:0000256" key="8">
    <source>
        <dbReference type="ARBA" id="ARBA00023136"/>
    </source>
</evidence>
<keyword evidence="5" id="KW-0479">Metal-binding</keyword>
<dbReference type="Pfam" id="PF01522">
    <property type="entry name" value="Polysacc_deac_1"/>
    <property type="match status" value="1"/>
</dbReference>
<evidence type="ECO:0000259" key="12">
    <source>
        <dbReference type="PROSITE" id="PS51677"/>
    </source>
</evidence>
<comment type="cofactor">
    <cofactor evidence="1">
        <name>Co(2+)</name>
        <dbReference type="ChEBI" id="CHEBI:48828"/>
    </cofactor>
</comment>
<dbReference type="OrthoDB" id="2125469at2759"/>
<keyword evidence="7" id="KW-0378">Hydrolase</keyword>
<dbReference type="InterPro" id="IPR011330">
    <property type="entry name" value="Glyco_hydro/deAcase_b/a-brl"/>
</dbReference>
<keyword evidence="11" id="KW-0961">Cell wall biogenesis/degradation</keyword>
<evidence type="ECO:0000256" key="9">
    <source>
        <dbReference type="ARBA" id="ARBA00023277"/>
    </source>
</evidence>
<dbReference type="GO" id="GO:0016810">
    <property type="term" value="F:hydrolase activity, acting on carbon-nitrogen (but not peptide) bonds"/>
    <property type="evidence" value="ECO:0007669"/>
    <property type="project" value="InterPro"/>
</dbReference>
<accession>A0A0C9U1K8</accession>
<dbReference type="InterPro" id="IPR002509">
    <property type="entry name" value="NODB_dom"/>
</dbReference>
<evidence type="ECO:0000256" key="1">
    <source>
        <dbReference type="ARBA" id="ARBA00001941"/>
    </source>
</evidence>
<dbReference type="GO" id="GO:0098552">
    <property type="term" value="C:side of membrane"/>
    <property type="evidence" value="ECO:0007669"/>
    <property type="project" value="UniProtKB-KW"/>
</dbReference>
<feature type="domain" description="NodB homology" evidence="12">
    <location>
        <begin position="2"/>
        <end position="156"/>
    </location>
</feature>
<dbReference type="AlphaFoldDB" id="A0A0C9U1K8"/>
<evidence type="ECO:0000256" key="6">
    <source>
        <dbReference type="ARBA" id="ARBA00022729"/>
    </source>
</evidence>
<name>A0A0C9U1K8_SPHS4</name>
<evidence type="ECO:0000256" key="7">
    <source>
        <dbReference type="ARBA" id="ARBA00022801"/>
    </source>
</evidence>
<dbReference type="PANTHER" id="PTHR46471:SF2">
    <property type="entry name" value="CHITIN DEACETYLASE-RELATED"/>
    <property type="match status" value="1"/>
</dbReference>
<protein>
    <submittedName>
        <fullName evidence="13">Carbohydrate esterase family 4 protein</fullName>
    </submittedName>
</protein>
<evidence type="ECO:0000256" key="5">
    <source>
        <dbReference type="ARBA" id="ARBA00022723"/>
    </source>
</evidence>
<dbReference type="GO" id="GO:0005975">
    <property type="term" value="P:carbohydrate metabolic process"/>
    <property type="evidence" value="ECO:0007669"/>
    <property type="project" value="InterPro"/>
</dbReference>
<dbReference type="EMBL" id="KN837175">
    <property type="protein sequence ID" value="KIJ36693.1"/>
    <property type="molecule type" value="Genomic_DNA"/>
</dbReference>
<dbReference type="Proteomes" id="UP000054279">
    <property type="component" value="Unassembled WGS sequence"/>
</dbReference>
<dbReference type="Gene3D" id="3.20.20.370">
    <property type="entry name" value="Glycoside hydrolase/deacetylase"/>
    <property type="match status" value="1"/>
</dbReference>
<keyword evidence="14" id="KW-1185">Reference proteome</keyword>
<keyword evidence="8" id="KW-0472">Membrane</keyword>
<evidence type="ECO:0000313" key="14">
    <source>
        <dbReference type="Proteomes" id="UP000054279"/>
    </source>
</evidence>
<evidence type="ECO:0000256" key="4">
    <source>
        <dbReference type="ARBA" id="ARBA00022622"/>
    </source>
</evidence>
<dbReference type="GO" id="GO:0005886">
    <property type="term" value="C:plasma membrane"/>
    <property type="evidence" value="ECO:0007669"/>
    <property type="project" value="UniProtKB-SubCell"/>
</dbReference>
<evidence type="ECO:0000256" key="11">
    <source>
        <dbReference type="ARBA" id="ARBA00023316"/>
    </source>
</evidence>
<sequence>SNTVALTFDDGPWIYEQSISKTLKNAGIRATFFVYAANNECIYDQAMVDAVQATFADGHEFGSHTWHHYDLSMCIEMFQFALQRILGVSPALMRPPYGNYNDEVRSASFIRNQSLILWDFDDGDSTGASVASQQDAYTTISNTRPNNLLALNHETY</sequence>
<dbReference type="GO" id="GO:0071555">
    <property type="term" value="P:cell wall organization"/>
    <property type="evidence" value="ECO:0007669"/>
    <property type="project" value="UniProtKB-KW"/>
</dbReference>
<keyword evidence="10" id="KW-0449">Lipoprotein</keyword>
<dbReference type="HOGENOM" id="CLU_021264_11_2_1"/>
<feature type="non-terminal residue" evidence="13">
    <location>
        <position position="1"/>
    </location>
</feature>
<keyword evidence="9" id="KW-0119">Carbohydrate metabolism</keyword>
<evidence type="ECO:0000256" key="3">
    <source>
        <dbReference type="ARBA" id="ARBA00022475"/>
    </source>
</evidence>
<dbReference type="GO" id="GO:0046872">
    <property type="term" value="F:metal ion binding"/>
    <property type="evidence" value="ECO:0007669"/>
    <property type="project" value="UniProtKB-KW"/>
</dbReference>
<gene>
    <name evidence="13" type="ORF">M422DRAFT_145433</name>
</gene>